<gene>
    <name evidence="1" type="ORF">SFRICE_000453</name>
</gene>
<evidence type="ECO:0000313" key="1">
    <source>
        <dbReference type="EMBL" id="SOQ41961.1"/>
    </source>
</evidence>
<dbReference type="AlphaFoldDB" id="A0A2H1VMA9"/>
<protein>
    <submittedName>
        <fullName evidence="1">SFRICE_000453</fullName>
    </submittedName>
</protein>
<name>A0A2H1VMA9_SPOFR</name>
<organism evidence="1">
    <name type="scientific">Spodoptera frugiperda</name>
    <name type="common">Fall armyworm</name>
    <dbReference type="NCBI Taxonomy" id="7108"/>
    <lineage>
        <taxon>Eukaryota</taxon>
        <taxon>Metazoa</taxon>
        <taxon>Ecdysozoa</taxon>
        <taxon>Arthropoda</taxon>
        <taxon>Hexapoda</taxon>
        <taxon>Insecta</taxon>
        <taxon>Pterygota</taxon>
        <taxon>Neoptera</taxon>
        <taxon>Endopterygota</taxon>
        <taxon>Lepidoptera</taxon>
        <taxon>Glossata</taxon>
        <taxon>Ditrysia</taxon>
        <taxon>Noctuoidea</taxon>
        <taxon>Noctuidae</taxon>
        <taxon>Amphipyrinae</taxon>
        <taxon>Spodoptera</taxon>
    </lineage>
</organism>
<sequence length="153" mass="16875">MATLLIAVISNSSQDRVVAASQSQNFISRSFNFQNPWAIIIYNIIYITPRISRFSGAADCLAGYRGSDSKSRSMNGSHNLITSCFIIHTYQFIIHTVSPDGKQSPPPMDTRNTRGVTSALPAVWRLLAIPICKGEHHPITSPALDEARGNIRF</sequence>
<proteinExistence type="predicted"/>
<dbReference type="EMBL" id="ODYU01003339">
    <property type="protein sequence ID" value="SOQ41961.1"/>
    <property type="molecule type" value="Genomic_DNA"/>
</dbReference>
<reference evidence="1" key="1">
    <citation type="submission" date="2016-07" db="EMBL/GenBank/DDBJ databases">
        <authorList>
            <person name="Bretaudeau A."/>
        </authorList>
    </citation>
    <scope>NUCLEOTIDE SEQUENCE</scope>
    <source>
        <strain evidence="1">Rice</strain>
        <tissue evidence="1">Whole body</tissue>
    </source>
</reference>
<accession>A0A2H1VMA9</accession>